<evidence type="ECO:0000313" key="4">
    <source>
        <dbReference type="Proteomes" id="UP001596031"/>
    </source>
</evidence>
<keyword evidence="1" id="KW-0479">Metal-binding</keyword>
<dbReference type="EMBL" id="JBHSMS010000062">
    <property type="protein sequence ID" value="MFC5513159.1"/>
    <property type="molecule type" value="Genomic_DNA"/>
</dbReference>
<evidence type="ECO:0000313" key="3">
    <source>
        <dbReference type="EMBL" id="MFC5513159.1"/>
    </source>
</evidence>
<reference evidence="4" key="1">
    <citation type="journal article" date="2019" name="Int. J. Syst. Evol. Microbiol.">
        <title>The Global Catalogue of Microorganisms (GCM) 10K type strain sequencing project: providing services to taxonomists for standard genome sequencing and annotation.</title>
        <authorList>
            <consortium name="The Broad Institute Genomics Platform"/>
            <consortium name="The Broad Institute Genome Sequencing Center for Infectious Disease"/>
            <person name="Wu L."/>
            <person name="Ma J."/>
        </authorList>
    </citation>
    <scope>NUCLEOTIDE SEQUENCE [LARGE SCALE GENOMIC DNA]</scope>
    <source>
        <strain evidence="4">CCUG 38813</strain>
    </source>
</reference>
<keyword evidence="4" id="KW-1185">Reference proteome</keyword>
<dbReference type="SUPFAM" id="SSF56529">
    <property type="entry name" value="FAH"/>
    <property type="match status" value="1"/>
</dbReference>
<dbReference type="PANTHER" id="PTHR11820">
    <property type="entry name" value="ACYLPYRUVASE"/>
    <property type="match status" value="1"/>
</dbReference>
<dbReference type="RefSeq" id="WP_379724796.1">
    <property type="nucleotide sequence ID" value="NZ_JBHSMS010000062.1"/>
</dbReference>
<sequence>MTEFAFTPPAPPSLAVFGSSARFPIRRVFCVGRNYATHAREMGSDPEREPPFFFAKPADALVPAEGALRYPPATSDLHHEIELVVALRSGGADIPADEALAKVWGYGVGIDLTRRDLQAAAKEAGRPWDMAKGFDASAPCTPLRPVSAFGHPSEDACIRILVNGEVRQDGCLNEMIWPIADIISHLSRLVTLAPGDVIFTGTPGGVGALKPGDRVHGEVAGVDEFDLEIVER</sequence>
<evidence type="ECO:0000259" key="2">
    <source>
        <dbReference type="Pfam" id="PF01557"/>
    </source>
</evidence>
<keyword evidence="3" id="KW-0378">Hydrolase</keyword>
<name>A0ABW0PRX3_9BURK</name>
<dbReference type="PANTHER" id="PTHR11820:SF90">
    <property type="entry name" value="FLUTATHIONE S-TRANSFERASE"/>
    <property type="match status" value="1"/>
</dbReference>
<dbReference type="Proteomes" id="UP001596031">
    <property type="component" value="Unassembled WGS sequence"/>
</dbReference>
<dbReference type="InterPro" id="IPR036663">
    <property type="entry name" value="Fumarylacetoacetase_C_sf"/>
</dbReference>
<organism evidence="3 4">
    <name type="scientific">Massilia jejuensis</name>
    <dbReference type="NCBI Taxonomy" id="648894"/>
    <lineage>
        <taxon>Bacteria</taxon>
        <taxon>Pseudomonadati</taxon>
        <taxon>Pseudomonadota</taxon>
        <taxon>Betaproteobacteria</taxon>
        <taxon>Burkholderiales</taxon>
        <taxon>Oxalobacteraceae</taxon>
        <taxon>Telluria group</taxon>
        <taxon>Massilia</taxon>
    </lineage>
</organism>
<dbReference type="Pfam" id="PF01557">
    <property type="entry name" value="FAA_hydrolase"/>
    <property type="match status" value="1"/>
</dbReference>
<dbReference type="Gene3D" id="3.90.850.10">
    <property type="entry name" value="Fumarylacetoacetase-like, C-terminal domain"/>
    <property type="match status" value="1"/>
</dbReference>
<proteinExistence type="predicted"/>
<evidence type="ECO:0000256" key="1">
    <source>
        <dbReference type="ARBA" id="ARBA00022723"/>
    </source>
</evidence>
<comment type="caution">
    <text evidence="3">The sequence shown here is derived from an EMBL/GenBank/DDBJ whole genome shotgun (WGS) entry which is preliminary data.</text>
</comment>
<dbReference type="InterPro" id="IPR011234">
    <property type="entry name" value="Fumarylacetoacetase-like_C"/>
</dbReference>
<feature type="domain" description="Fumarylacetoacetase-like C-terminal" evidence="2">
    <location>
        <begin position="28"/>
        <end position="222"/>
    </location>
</feature>
<dbReference type="GO" id="GO:0016787">
    <property type="term" value="F:hydrolase activity"/>
    <property type="evidence" value="ECO:0007669"/>
    <property type="project" value="UniProtKB-KW"/>
</dbReference>
<protein>
    <submittedName>
        <fullName evidence="3">Fumarylacetoacetate hydrolase family protein</fullName>
    </submittedName>
</protein>
<accession>A0ABW0PRX3</accession>
<gene>
    <name evidence="3" type="ORF">ACFPOU_18830</name>
</gene>